<dbReference type="SUPFAM" id="SSF49363">
    <property type="entry name" value="Purple acid phosphatase, N-terminal domain"/>
    <property type="match status" value="1"/>
</dbReference>
<name>A0ABY3PM25_9CYAN</name>
<accession>A0ABY3PM25</accession>
<evidence type="ECO:0000313" key="2">
    <source>
        <dbReference type="EMBL" id="UFP94741.1"/>
    </source>
</evidence>
<keyword evidence="3" id="KW-1185">Reference proteome</keyword>
<dbReference type="EMBL" id="CP063845">
    <property type="protein sequence ID" value="UFP94741.1"/>
    <property type="molecule type" value="Genomic_DNA"/>
</dbReference>
<dbReference type="Proteomes" id="UP001054846">
    <property type="component" value="Chromosome"/>
</dbReference>
<dbReference type="PANTHER" id="PTHR43143">
    <property type="entry name" value="METALLOPHOSPHOESTERASE, CALCINEURIN SUPERFAMILY"/>
    <property type="match status" value="1"/>
</dbReference>
<sequence length="785" mass="84844">MRRRNVLGLSLLLLVGGAGKLAAVGATKIAYKPYIQPGDASNFGTADQMVIAWQTEANGLDLYTVDFGKTPRYGRRAIARGRMVNHYLSSDPNLPQPSTASGARMNYHALLGGLEYETRYFYCVRGPGLPLEGFCASFYTRRRSGAFSFLVVGDQGFFHPSETQKPYLHKYQARIAYAMSRLEELKFPGTPALPRPDFILNTGDNVYIRGSEGNYRDYWMPVWNSDVAACDQGAPLARSLPIYVAIGNHDIGGAGDIVNLLADDAPVSPALPAVGERFSGALEGGDALAYFNNYYLPLNGPQGVDPQYIFDGDACRAEGFTFAYQGKTYRSPAAIEAYRASTTVPTLSGPRRQIDHMSNFSFDYANAHFVFLDANPHLFNARVGARGGSADKAPPFGYSPYPSVLLDWLIADLDRSEQLWKFVVYHQPAFSATATRDYQMRAIARVLEDHGANLVFNGHVHNYQRTHPLRAGRRVAEAPDTRGEPAVEVDTAFDGLGRTVPDGLIHIIEGSGGFTNSGKELEDSAVGRRTAEAGALPGGPAGWVDTHLTCAKMAPFVANAGRGPKITARFKARVFSFGNVVVDGDHLTLYQISEPLSATCSATAADPFPYGSDADGKALADPLADPLLDPATGELVTPATLGTPALLDKFTVTRPDLTDRLSVELHVPTGTTRSQTLPCRVRLVNRSPYALNGTQVVLGLPTGVTFAAYRGRERCTQHERSVVVTVGRLEKGAKKTVTIECFVAREAPPDVSQAITASVRSSTALPVVAKPVTLQGQSARRTAVR</sequence>
<keyword evidence="1" id="KW-0732">Signal</keyword>
<dbReference type="InterPro" id="IPR029052">
    <property type="entry name" value="Metallo-depent_PP-like"/>
</dbReference>
<protein>
    <submittedName>
        <fullName evidence="2">Metallophosphoesterase family protein</fullName>
    </submittedName>
</protein>
<dbReference type="InterPro" id="IPR051918">
    <property type="entry name" value="STPP_CPPED1"/>
</dbReference>
<dbReference type="PANTHER" id="PTHR43143:SF1">
    <property type="entry name" value="SERINE_THREONINE-PROTEIN PHOSPHATASE CPPED1"/>
    <property type="match status" value="1"/>
</dbReference>
<reference evidence="2 3" key="1">
    <citation type="journal article" date="2021" name="Genome Biol. Evol.">
        <title>Complete Genome Sequencing of a Novel Gloeobacter Species from a Waterfall Cave in Mexico.</title>
        <authorList>
            <person name="Saw J.H."/>
            <person name="Cardona T."/>
            <person name="Montejano G."/>
        </authorList>
    </citation>
    <scope>NUCLEOTIDE SEQUENCE [LARGE SCALE GENOMIC DNA]</scope>
    <source>
        <strain evidence="2">MG652769</strain>
    </source>
</reference>
<gene>
    <name evidence="2" type="ORF">ISF26_00335</name>
</gene>
<evidence type="ECO:0000313" key="3">
    <source>
        <dbReference type="Proteomes" id="UP001054846"/>
    </source>
</evidence>
<proteinExistence type="predicted"/>
<evidence type="ECO:0000256" key="1">
    <source>
        <dbReference type="ARBA" id="ARBA00022729"/>
    </source>
</evidence>
<dbReference type="InterPro" id="IPR008963">
    <property type="entry name" value="Purple_acid_Pase-like_N"/>
</dbReference>
<dbReference type="Gene3D" id="3.60.21.10">
    <property type="match status" value="1"/>
</dbReference>
<dbReference type="SUPFAM" id="SSF56300">
    <property type="entry name" value="Metallo-dependent phosphatases"/>
    <property type="match status" value="1"/>
</dbReference>
<organism evidence="2 3">
    <name type="scientific">Gloeobacter morelensis MG652769</name>
    <dbReference type="NCBI Taxonomy" id="2781736"/>
    <lineage>
        <taxon>Bacteria</taxon>
        <taxon>Bacillati</taxon>
        <taxon>Cyanobacteriota</taxon>
        <taxon>Cyanophyceae</taxon>
        <taxon>Gloeobacterales</taxon>
        <taxon>Gloeobacteraceae</taxon>
        <taxon>Gloeobacter</taxon>
        <taxon>Gloeobacter morelensis</taxon>
    </lineage>
</organism>
<dbReference type="RefSeq" id="WP_230841797.1">
    <property type="nucleotide sequence ID" value="NZ_CP063845.1"/>
</dbReference>